<evidence type="ECO:0000256" key="1">
    <source>
        <dbReference type="SAM" id="MobiDB-lite"/>
    </source>
</evidence>
<reference evidence="3" key="1">
    <citation type="submission" date="2021-02" db="EMBL/GenBank/DDBJ databases">
        <authorList>
            <person name="Dougan E. K."/>
            <person name="Rhodes N."/>
            <person name="Thang M."/>
            <person name="Chan C."/>
        </authorList>
    </citation>
    <scope>NUCLEOTIDE SEQUENCE</scope>
</reference>
<feature type="domain" description="JmjC" evidence="2">
    <location>
        <begin position="118"/>
        <end position="304"/>
    </location>
</feature>
<dbReference type="PROSITE" id="PS51184">
    <property type="entry name" value="JMJC"/>
    <property type="match status" value="1"/>
</dbReference>
<dbReference type="Pfam" id="PF13621">
    <property type="entry name" value="Cupin_8"/>
    <property type="match status" value="1"/>
</dbReference>
<dbReference type="PANTHER" id="PTHR12480:SF21">
    <property type="entry name" value="JMJC DOMAIN-CONTAINING PROTEIN 8"/>
    <property type="match status" value="1"/>
</dbReference>
<evidence type="ECO:0000259" key="2">
    <source>
        <dbReference type="PROSITE" id="PS51184"/>
    </source>
</evidence>
<dbReference type="InterPro" id="IPR003347">
    <property type="entry name" value="JmjC_dom"/>
</dbReference>
<proteinExistence type="predicted"/>
<organism evidence="3 4">
    <name type="scientific">Symbiodinium pilosum</name>
    <name type="common">Dinoflagellate</name>
    <dbReference type="NCBI Taxonomy" id="2952"/>
    <lineage>
        <taxon>Eukaryota</taxon>
        <taxon>Sar</taxon>
        <taxon>Alveolata</taxon>
        <taxon>Dinophyceae</taxon>
        <taxon>Suessiales</taxon>
        <taxon>Symbiodiniaceae</taxon>
        <taxon>Symbiodinium</taxon>
    </lineage>
</organism>
<dbReference type="Gene3D" id="2.60.120.650">
    <property type="entry name" value="Cupin"/>
    <property type="match status" value="1"/>
</dbReference>
<dbReference type="OrthoDB" id="429954at2759"/>
<dbReference type="EMBL" id="CAJNIZ010040091">
    <property type="protein sequence ID" value="CAE7598690.1"/>
    <property type="molecule type" value="Genomic_DNA"/>
</dbReference>
<evidence type="ECO:0000313" key="3">
    <source>
        <dbReference type="EMBL" id="CAE7598690.1"/>
    </source>
</evidence>
<accession>A0A812V5S0</accession>
<evidence type="ECO:0000313" key="4">
    <source>
        <dbReference type="Proteomes" id="UP000649617"/>
    </source>
</evidence>
<dbReference type="SUPFAM" id="SSF51197">
    <property type="entry name" value="Clavaminate synthase-like"/>
    <property type="match status" value="1"/>
</dbReference>
<sequence>MPGASEKRRQVLKVDAGEFPLRLDEFRHKEAVVVTGLVKHWPATREWTWEQLADPAGKYKRFRLEKHLQQYFSTHAQNENLFLENIILQQPFSDDCPFASVTQQADGPDKLLGRNYLPRLNQAWSESKKLAIQAGFLDDEDYAESVQGFIIAGPAGAGGMLHMDPDSTAYWNALVHGRKRWMFLTPEELDVLAKALINAGLAQELGSLTLPPGNVSRQTTTKHVKKLLQRIPAISWFGKLMPLLQQAKLDFGYAEVIVEAGELVYGPPGLWHIALALEDSICCSEQLIDDGNLIRFVKDDGQPYEPAFAYLGCQAAKKHWPNLMDPLASFCNRAERDLKRQSGFLQPKRRSTRCNDTHDGVNSSCSAG</sequence>
<dbReference type="PANTHER" id="PTHR12480">
    <property type="entry name" value="ARGININE DEMETHYLASE AND LYSYL-HYDROXYLASE JMJD"/>
    <property type="match status" value="1"/>
</dbReference>
<gene>
    <name evidence="3" type="ORF">SPIL2461_LOCUS15898</name>
</gene>
<dbReference type="AlphaFoldDB" id="A0A812V5S0"/>
<dbReference type="InterPro" id="IPR050910">
    <property type="entry name" value="JMJD6_ArgDemeth/LysHydrox"/>
</dbReference>
<dbReference type="GO" id="GO:0005634">
    <property type="term" value="C:nucleus"/>
    <property type="evidence" value="ECO:0007669"/>
    <property type="project" value="TreeGrafter"/>
</dbReference>
<comment type="caution">
    <text evidence="3">The sequence shown here is derived from an EMBL/GenBank/DDBJ whole genome shotgun (WGS) entry which is preliminary data.</text>
</comment>
<keyword evidence="4" id="KW-1185">Reference proteome</keyword>
<feature type="region of interest" description="Disordered" evidence="1">
    <location>
        <begin position="349"/>
        <end position="368"/>
    </location>
</feature>
<name>A0A812V5S0_SYMPI</name>
<dbReference type="Proteomes" id="UP000649617">
    <property type="component" value="Unassembled WGS sequence"/>
</dbReference>
<protein>
    <recommendedName>
        <fullName evidence="2">JmjC domain-containing protein</fullName>
    </recommendedName>
</protein>
<dbReference type="InterPro" id="IPR041667">
    <property type="entry name" value="Cupin_8"/>
</dbReference>
<dbReference type="GO" id="GO:0000987">
    <property type="term" value="F:cis-regulatory region sequence-specific DNA binding"/>
    <property type="evidence" value="ECO:0007669"/>
    <property type="project" value="TreeGrafter"/>
</dbReference>